<name>A0A0L8HQY2_OCTBM</name>
<accession>A0A0L8HQY2</accession>
<protein>
    <submittedName>
        <fullName evidence="1">Uncharacterized protein</fullName>
    </submittedName>
</protein>
<organism evidence="1">
    <name type="scientific">Octopus bimaculoides</name>
    <name type="common">California two-spotted octopus</name>
    <dbReference type="NCBI Taxonomy" id="37653"/>
    <lineage>
        <taxon>Eukaryota</taxon>
        <taxon>Metazoa</taxon>
        <taxon>Spiralia</taxon>
        <taxon>Lophotrochozoa</taxon>
        <taxon>Mollusca</taxon>
        <taxon>Cephalopoda</taxon>
        <taxon>Coleoidea</taxon>
        <taxon>Octopodiformes</taxon>
        <taxon>Octopoda</taxon>
        <taxon>Incirrata</taxon>
        <taxon>Octopodidae</taxon>
        <taxon>Octopus</taxon>
    </lineage>
</organism>
<gene>
    <name evidence="1" type="ORF">OCBIM_22008357mg</name>
</gene>
<proteinExistence type="predicted"/>
<dbReference type="EMBL" id="KQ417498">
    <property type="protein sequence ID" value="KOF91626.1"/>
    <property type="molecule type" value="Genomic_DNA"/>
</dbReference>
<reference evidence="1" key="1">
    <citation type="submission" date="2015-07" db="EMBL/GenBank/DDBJ databases">
        <title>MeaNS - Measles Nucleotide Surveillance Program.</title>
        <authorList>
            <person name="Tran T."/>
            <person name="Druce J."/>
        </authorList>
    </citation>
    <scope>NUCLEOTIDE SEQUENCE</scope>
    <source>
        <strain evidence="1">UCB-OBI-ISO-001</strain>
        <tissue evidence="1">Gonad</tissue>
    </source>
</reference>
<sequence length="64" mass="7532">MYMYMHTHTHTHTHTFKETSCKSINQLLKLESSSKQTDNETTESNELNFKWKPSQVSKLSEKIS</sequence>
<dbReference type="AlphaFoldDB" id="A0A0L8HQY2"/>
<evidence type="ECO:0000313" key="1">
    <source>
        <dbReference type="EMBL" id="KOF91626.1"/>
    </source>
</evidence>